<keyword evidence="25" id="KW-1185">Reference proteome</keyword>
<keyword evidence="6" id="KW-0533">Nickel</keyword>
<evidence type="ECO:0000256" key="16">
    <source>
        <dbReference type="ARBA" id="ARBA00029319"/>
    </source>
</evidence>
<evidence type="ECO:0000313" key="24">
    <source>
        <dbReference type="EMBL" id="KAF5730855.1"/>
    </source>
</evidence>
<feature type="domain" description="Damage-control phosphatase ARMT1-like metal-binding" evidence="23">
    <location>
        <begin position="502"/>
        <end position="826"/>
    </location>
</feature>
<keyword evidence="13 22" id="KW-0173">Coenzyme A biosynthesis</keyword>
<dbReference type="PANTHER" id="PTHR12280:SF20">
    <property type="entry name" value="4'-PHOSPHOPANTETHEINE PHOSPHATASE"/>
    <property type="match status" value="1"/>
</dbReference>
<evidence type="ECO:0000256" key="21">
    <source>
        <dbReference type="ARBA" id="ARBA00068274"/>
    </source>
</evidence>
<name>A0A7J7CA96_TRIWF</name>
<sequence length="842" mass="93720">MLITLDIGLDTNQKLPLMPANCCLDAEIQISLLLHVDQFFLIYVNLHNGLEMGVMELSIMYIDSIVVHMRPSRAVLWLHPRVSGPINGAVVLKGSLVKLVYFSRHEDRSINDNRKKTIKETFGITNGNRRSYPILGGRLHFVKFETSKLNECLDFIHSKQLHRGGLDTLSWNSEVLSIDDAVIKATGGGAYKFANVFKERLGVSLDKEDEMDCLVAGANFLLKAIRHEAFTHMEGQKEFVQIDHNDLFPYLLVNVGSGVSMMKVDGDGKFERVSGTNVGGGTYWGLGRLLTKCKSFDDLLELSQRGDNRSIDMLVGDIYGGMDYSKIGLSASTIASSFGKAISEKKELEDYRPEDISLSLLRMISYNVGQVSYLNALRFGLKRIFFGGFFIRGHAYTMDAISFAIHFWSKGEAQAMFLRHEGYLGALGAFMSYGKHGLDDLMVHQLVERFPMGTPYTGGKIHGPPLGDLNEKASLVKYEPNTIDLSDHSELEYWFTVLSEHMPDLVDKAVASEGGTDDAKRRGEAFARAFSAHLARLMEEPAAYGKLGLANLLELREECLREFQFVDAYRSIKQRESEASLAVLPDLLLELDCMNEETRLLTLIEGVLAANIFDWGSRACVDLYHKGTIIEIYRMSRNKMQRPWRVDDFDVFKQRMLGSGDKKAPPHKRALLFVDNAGADVVLGMLPLARELLRRGTEVVLVANSLPALNDVTAMELPEIVAEAAKHCDILRRAAEAGGLLVDAMINTLEKENSSSVPLMVVENGCGSPCIDLRQVSSELAAAAEDADLIILEGMGRSLHTNYNAQFKSDALKLAMVKNQRLAEKLIKGNIYDCVCRYEPAN</sequence>
<comment type="catalytic activity">
    <reaction evidence="15">
        <text>(R)-4'-phosphopantetheine + H2O = (R)-pantetheine + phosphate</text>
        <dbReference type="Rhea" id="RHEA:68328"/>
        <dbReference type="ChEBI" id="CHEBI:15377"/>
        <dbReference type="ChEBI" id="CHEBI:16753"/>
        <dbReference type="ChEBI" id="CHEBI:43474"/>
        <dbReference type="ChEBI" id="CHEBI:61723"/>
    </reaction>
    <physiologicalReaction direction="left-to-right" evidence="15">
        <dbReference type="Rhea" id="RHEA:68329"/>
    </physiologicalReaction>
</comment>
<dbReference type="InParanoid" id="A0A7J7CA96"/>
<evidence type="ECO:0000256" key="6">
    <source>
        <dbReference type="ARBA" id="ARBA00022596"/>
    </source>
</evidence>
<organism evidence="24 25">
    <name type="scientific">Tripterygium wilfordii</name>
    <name type="common">Thunder God vine</name>
    <dbReference type="NCBI Taxonomy" id="458696"/>
    <lineage>
        <taxon>Eukaryota</taxon>
        <taxon>Viridiplantae</taxon>
        <taxon>Streptophyta</taxon>
        <taxon>Embryophyta</taxon>
        <taxon>Tracheophyta</taxon>
        <taxon>Spermatophyta</taxon>
        <taxon>Magnoliopsida</taxon>
        <taxon>eudicotyledons</taxon>
        <taxon>Gunneridae</taxon>
        <taxon>Pentapetalae</taxon>
        <taxon>rosids</taxon>
        <taxon>fabids</taxon>
        <taxon>Celastrales</taxon>
        <taxon>Celastraceae</taxon>
        <taxon>Tripterygium</taxon>
    </lineage>
</organism>
<comment type="catalytic activity">
    <reaction evidence="18">
        <text>(R)-pantothenate + ATP = (R)-4'-phosphopantothenate + ADP + H(+)</text>
        <dbReference type="Rhea" id="RHEA:16373"/>
        <dbReference type="ChEBI" id="CHEBI:10986"/>
        <dbReference type="ChEBI" id="CHEBI:15378"/>
        <dbReference type="ChEBI" id="CHEBI:29032"/>
        <dbReference type="ChEBI" id="CHEBI:30616"/>
        <dbReference type="ChEBI" id="CHEBI:456216"/>
        <dbReference type="EC" id="2.7.1.33"/>
    </reaction>
    <physiologicalReaction direction="left-to-right" evidence="18">
        <dbReference type="Rhea" id="RHEA:16374"/>
    </physiologicalReaction>
</comment>
<evidence type="ECO:0000256" key="10">
    <source>
        <dbReference type="ARBA" id="ARBA00022777"/>
    </source>
</evidence>
<evidence type="ECO:0000256" key="3">
    <source>
        <dbReference type="ARBA" id="ARBA00005225"/>
    </source>
</evidence>
<evidence type="ECO:0000256" key="4">
    <source>
        <dbReference type="ARBA" id="ARBA00005538"/>
    </source>
</evidence>
<dbReference type="InterPro" id="IPR015844">
    <property type="entry name" value="PanK_long"/>
</dbReference>
<dbReference type="GO" id="GO:0005829">
    <property type="term" value="C:cytosol"/>
    <property type="evidence" value="ECO:0007669"/>
    <property type="project" value="TreeGrafter"/>
</dbReference>
<keyword evidence="12 22" id="KW-0067">ATP-binding</keyword>
<comment type="catalytic activity">
    <reaction evidence="17">
        <text>(R)-4'-phosphopantothenate + H2O = (R)-pantothenate + phosphate</text>
        <dbReference type="Rhea" id="RHEA:68332"/>
        <dbReference type="ChEBI" id="CHEBI:10986"/>
        <dbReference type="ChEBI" id="CHEBI:15377"/>
        <dbReference type="ChEBI" id="CHEBI:29032"/>
        <dbReference type="ChEBI" id="CHEBI:43474"/>
    </reaction>
    <physiologicalReaction direction="left-to-right" evidence="17">
        <dbReference type="Rhea" id="RHEA:68333"/>
    </physiologicalReaction>
</comment>
<keyword evidence="11" id="KW-0378">Hydrolase</keyword>
<dbReference type="PIRSF" id="PIRSF036939">
    <property type="entry name" value="PanK_long"/>
    <property type="match status" value="1"/>
</dbReference>
<dbReference type="Pfam" id="PF03630">
    <property type="entry name" value="Fumble"/>
    <property type="match status" value="1"/>
</dbReference>
<evidence type="ECO:0000256" key="20">
    <source>
        <dbReference type="ARBA" id="ARBA00061149"/>
    </source>
</evidence>
<dbReference type="NCBIfam" id="TIGR00555">
    <property type="entry name" value="panK_eukar"/>
    <property type="match status" value="1"/>
</dbReference>
<comment type="similarity">
    <text evidence="4">In the N-terminal section; belongs to the type II pantothenate kinase family.</text>
</comment>
<dbReference type="UniPathway" id="UPA00241">
    <property type="reaction ID" value="UER00352"/>
</dbReference>
<keyword evidence="14" id="KW-0464">Manganese</keyword>
<accession>A0A7J7CA96</accession>
<evidence type="ECO:0000256" key="5">
    <source>
        <dbReference type="ARBA" id="ARBA00012102"/>
    </source>
</evidence>
<proteinExistence type="inferred from homology"/>
<evidence type="ECO:0000313" key="25">
    <source>
        <dbReference type="Proteomes" id="UP000593562"/>
    </source>
</evidence>
<evidence type="ECO:0000256" key="9">
    <source>
        <dbReference type="ARBA" id="ARBA00022741"/>
    </source>
</evidence>
<keyword evidence="8" id="KW-0479">Metal-binding</keyword>
<dbReference type="FunFam" id="3.30.420.40:FF:000273">
    <property type="entry name" value="Pantothenate kinase 2"/>
    <property type="match status" value="1"/>
</dbReference>
<comment type="pathway">
    <text evidence="3 22">Cofactor biosynthesis; coenzyme A biosynthesis; CoA from (R)-pantothenate: step 1/5.</text>
</comment>
<dbReference type="GO" id="GO:0005634">
    <property type="term" value="C:nucleus"/>
    <property type="evidence" value="ECO:0007669"/>
    <property type="project" value="TreeGrafter"/>
</dbReference>
<evidence type="ECO:0000256" key="8">
    <source>
        <dbReference type="ARBA" id="ARBA00022723"/>
    </source>
</evidence>
<dbReference type="InterPro" id="IPR004567">
    <property type="entry name" value="Type_II_PanK"/>
</dbReference>
<dbReference type="Gene3D" id="1.20.1700.10">
    <property type="entry name" value="AF1104-like"/>
    <property type="match status" value="1"/>
</dbReference>
<comment type="caution">
    <text evidence="24">The sequence shown here is derived from an EMBL/GenBank/DDBJ whole genome shotgun (WGS) entry which is preliminary data.</text>
</comment>
<evidence type="ECO:0000256" key="12">
    <source>
        <dbReference type="ARBA" id="ARBA00022840"/>
    </source>
</evidence>
<evidence type="ECO:0000256" key="19">
    <source>
        <dbReference type="ARBA" id="ARBA00058977"/>
    </source>
</evidence>
<dbReference type="GO" id="GO:0016787">
    <property type="term" value="F:hydrolase activity"/>
    <property type="evidence" value="ECO:0007669"/>
    <property type="project" value="UniProtKB-KW"/>
</dbReference>
<dbReference type="AlphaFoldDB" id="A0A7J7CA96"/>
<comment type="catalytic activity">
    <reaction evidence="16">
        <text>(R)-4'-phosphopantetheine sulfonate + H2O = (R)-pantetheine sulfonate + phosphate</text>
        <dbReference type="Rhea" id="RHEA:68336"/>
        <dbReference type="ChEBI" id="CHEBI:15377"/>
        <dbReference type="ChEBI" id="CHEBI:43474"/>
        <dbReference type="ChEBI" id="CHEBI:177300"/>
        <dbReference type="ChEBI" id="CHEBI:177301"/>
    </reaction>
    <physiologicalReaction direction="left-to-right" evidence="16">
        <dbReference type="Rhea" id="RHEA:68337"/>
    </physiologicalReaction>
</comment>
<dbReference type="EC" id="2.7.1.33" evidence="5 22"/>
<dbReference type="SUPFAM" id="SSF53067">
    <property type="entry name" value="Actin-like ATPase domain"/>
    <property type="match status" value="2"/>
</dbReference>
<dbReference type="InterPro" id="IPR043129">
    <property type="entry name" value="ATPase_NBD"/>
</dbReference>
<evidence type="ECO:0000256" key="13">
    <source>
        <dbReference type="ARBA" id="ARBA00022993"/>
    </source>
</evidence>
<keyword evidence="9 22" id="KW-0547">Nucleotide-binding</keyword>
<dbReference type="Gene3D" id="3.30.420.40">
    <property type="match status" value="1"/>
</dbReference>
<evidence type="ECO:0000256" key="18">
    <source>
        <dbReference type="ARBA" id="ARBA00051980"/>
    </source>
</evidence>
<evidence type="ECO:0000256" key="2">
    <source>
        <dbReference type="ARBA" id="ARBA00001967"/>
    </source>
</evidence>
<evidence type="ECO:0000256" key="15">
    <source>
        <dbReference type="ARBA" id="ARBA00029312"/>
    </source>
</evidence>
<dbReference type="CDD" id="cd24123">
    <property type="entry name" value="ASKHA_NBD_PanK-II_Pank4"/>
    <property type="match status" value="1"/>
</dbReference>
<evidence type="ECO:0000256" key="17">
    <source>
        <dbReference type="ARBA" id="ARBA00050986"/>
    </source>
</evidence>
<dbReference type="InterPro" id="IPR035073">
    <property type="entry name" value="At2g17340_3_helix_bundle"/>
</dbReference>
<dbReference type="PANTHER" id="PTHR12280">
    <property type="entry name" value="PANTOTHENATE KINASE"/>
    <property type="match status" value="1"/>
</dbReference>
<keyword evidence="10 22" id="KW-0418">Kinase</keyword>
<evidence type="ECO:0000259" key="23">
    <source>
        <dbReference type="Pfam" id="PF01937"/>
    </source>
</evidence>
<comment type="cofactor">
    <cofactor evidence="2">
        <name>Ni(2+)</name>
        <dbReference type="ChEBI" id="CHEBI:49786"/>
    </cofactor>
</comment>
<dbReference type="Gene3D" id="3.30.420.510">
    <property type="match status" value="1"/>
</dbReference>
<dbReference type="Pfam" id="PF01937">
    <property type="entry name" value="ARMT1-like_dom"/>
    <property type="match status" value="1"/>
</dbReference>
<protein>
    <recommendedName>
        <fullName evidence="21 22">Pantothenate kinase 2</fullName>
        <ecNumber evidence="5 22">2.7.1.33</ecNumber>
    </recommendedName>
</protein>
<reference evidence="24 25" key="1">
    <citation type="journal article" date="2020" name="Nat. Commun.">
        <title>Genome of Tripterygium wilfordii and identification of cytochrome P450 involved in triptolide biosynthesis.</title>
        <authorList>
            <person name="Tu L."/>
            <person name="Su P."/>
            <person name="Zhang Z."/>
            <person name="Gao L."/>
            <person name="Wang J."/>
            <person name="Hu T."/>
            <person name="Zhou J."/>
            <person name="Zhang Y."/>
            <person name="Zhao Y."/>
            <person name="Liu Y."/>
            <person name="Song Y."/>
            <person name="Tong Y."/>
            <person name="Lu Y."/>
            <person name="Yang J."/>
            <person name="Xu C."/>
            <person name="Jia M."/>
            <person name="Peters R.J."/>
            <person name="Huang L."/>
            <person name="Gao W."/>
        </authorList>
    </citation>
    <scope>NUCLEOTIDE SEQUENCE [LARGE SCALE GENOMIC DNA]</scope>
    <source>
        <strain evidence="25">cv. XIE 37</strain>
        <tissue evidence="24">Leaf</tissue>
    </source>
</reference>
<dbReference type="GO" id="GO:0046872">
    <property type="term" value="F:metal ion binding"/>
    <property type="evidence" value="ECO:0007669"/>
    <property type="project" value="UniProtKB-KW"/>
</dbReference>
<dbReference type="FunFam" id="3.30.420.510:FF:000003">
    <property type="entry name" value="Pantothenate kinase 2"/>
    <property type="match status" value="1"/>
</dbReference>
<comment type="similarity">
    <text evidence="20">In the C-terminal section; belongs to the damage-control phosphatase family. Phosphopantetheine phosphatase II subfamily.</text>
</comment>
<gene>
    <name evidence="24" type="ORF">HS088_TW19G00455</name>
</gene>
<comment type="cofactor">
    <cofactor evidence="1">
        <name>Mn(2+)</name>
        <dbReference type="ChEBI" id="CHEBI:29035"/>
    </cofactor>
</comment>
<evidence type="ECO:0000256" key="7">
    <source>
        <dbReference type="ARBA" id="ARBA00022679"/>
    </source>
</evidence>
<keyword evidence="7 22" id="KW-0808">Transferase</keyword>
<evidence type="ECO:0000256" key="14">
    <source>
        <dbReference type="ARBA" id="ARBA00023211"/>
    </source>
</evidence>
<comment type="similarity">
    <text evidence="22">Belongs to the type II pantothenate kinase family.</text>
</comment>
<dbReference type="SUPFAM" id="SSF111321">
    <property type="entry name" value="AF1104-like"/>
    <property type="match status" value="1"/>
</dbReference>
<dbReference type="InterPro" id="IPR002791">
    <property type="entry name" value="ARMT1-like_metal-bd"/>
</dbReference>
<dbReference type="GO" id="GO:0015937">
    <property type="term" value="P:coenzyme A biosynthetic process"/>
    <property type="evidence" value="ECO:0007669"/>
    <property type="project" value="UniProtKB-UniRule"/>
</dbReference>
<dbReference type="EMBL" id="JAAARO010000019">
    <property type="protein sequence ID" value="KAF5730855.1"/>
    <property type="molecule type" value="Genomic_DNA"/>
</dbReference>
<comment type="function">
    <text evidence="19">Catalyzes the phosphorylation of pantothenate the first step in CoA biosynthesis. May play a role in the physiological regulation of the intracellular CoA concentration. Functionally redudant with PANK1. The phosphatase activity shows preference for normal or oxidatively damaged intermediates of 4'-phosphopantetheine, which provides strong indirect evidence that the phosphatase activity pre-empts damage in the CoA pathway. Hydrolyzing excess 4'-phosphopantetheine could constitute a directed overflow mechanism to prevent its oxidation to the S-sulfonate, sulfonate, or other forms. Hydrolyzing 4'-phosphopantetheine sulfonate or S-sulfonate would forestall their conversion to inactive forms of CoA and acyl carrier protein.</text>
</comment>
<dbReference type="GO" id="GO:0005524">
    <property type="term" value="F:ATP binding"/>
    <property type="evidence" value="ECO:0007669"/>
    <property type="project" value="UniProtKB-UniRule"/>
</dbReference>
<dbReference type="Proteomes" id="UP000593562">
    <property type="component" value="Unassembled WGS sequence"/>
</dbReference>
<evidence type="ECO:0000256" key="11">
    <source>
        <dbReference type="ARBA" id="ARBA00022801"/>
    </source>
</evidence>
<evidence type="ECO:0000256" key="1">
    <source>
        <dbReference type="ARBA" id="ARBA00001936"/>
    </source>
</evidence>
<dbReference type="Gene3D" id="3.40.50.10880">
    <property type="entry name" value="Uncharacterised protein PF01937, DUF89, domain 3"/>
    <property type="match status" value="1"/>
</dbReference>
<dbReference type="FunFam" id="1.20.1700.10:FF:000002">
    <property type="entry name" value="Pantothenate kinase 2"/>
    <property type="match status" value="1"/>
</dbReference>
<dbReference type="InterPro" id="IPR036075">
    <property type="entry name" value="ARMT-1-like_metal-bd_sf"/>
</dbReference>
<evidence type="ECO:0000256" key="22">
    <source>
        <dbReference type="PIRNR" id="PIRNR036939"/>
    </source>
</evidence>
<dbReference type="GO" id="GO:0004594">
    <property type="term" value="F:pantothenate kinase activity"/>
    <property type="evidence" value="ECO:0007669"/>
    <property type="project" value="UniProtKB-UniRule"/>
</dbReference>